<dbReference type="InterPro" id="IPR011989">
    <property type="entry name" value="ARM-like"/>
</dbReference>
<evidence type="ECO:0008006" key="10">
    <source>
        <dbReference type="Google" id="ProtNLM"/>
    </source>
</evidence>
<evidence type="ECO:0000256" key="3">
    <source>
        <dbReference type="ARBA" id="ARBA00022801"/>
    </source>
</evidence>
<dbReference type="CDD" id="cd02947">
    <property type="entry name" value="TRX_family"/>
    <property type="match status" value="1"/>
</dbReference>
<dbReference type="PROSITE" id="PS51396">
    <property type="entry name" value="PUL"/>
    <property type="match status" value="1"/>
</dbReference>
<dbReference type="PANTHER" id="PTHR12378:SF7">
    <property type="entry name" value="DESUMOYLATING ISOPEPTIDASE 1"/>
    <property type="match status" value="1"/>
</dbReference>
<dbReference type="InterPro" id="IPR008580">
    <property type="entry name" value="PPPDE_dom"/>
</dbReference>
<dbReference type="SUPFAM" id="SSF52833">
    <property type="entry name" value="Thioredoxin-like"/>
    <property type="match status" value="1"/>
</dbReference>
<protein>
    <recommendedName>
        <fullName evidence="10">Thioredoxin</fullName>
    </recommendedName>
</protein>
<reference evidence="8 9" key="1">
    <citation type="submission" date="2023-08" db="EMBL/GenBank/DDBJ databases">
        <title>Black Yeasts Isolated from many extreme environments.</title>
        <authorList>
            <person name="Coleine C."/>
            <person name="Stajich J.E."/>
            <person name="Selbmann L."/>
        </authorList>
    </citation>
    <scope>NUCLEOTIDE SEQUENCE [LARGE SCALE GENOMIC DNA]</scope>
    <source>
        <strain evidence="8 9">CCFEE 5935</strain>
    </source>
</reference>
<dbReference type="Gene3D" id="3.40.30.10">
    <property type="entry name" value="Glutaredoxin"/>
    <property type="match status" value="1"/>
</dbReference>
<comment type="caution">
    <text evidence="8">The sequence shown here is derived from an EMBL/GenBank/DDBJ whole genome shotgun (WGS) entry which is preliminary data.</text>
</comment>
<dbReference type="InterPro" id="IPR042266">
    <property type="entry name" value="PPPDE_sf"/>
</dbReference>
<dbReference type="RefSeq" id="XP_064657508.1">
    <property type="nucleotide sequence ID" value="XM_064804738.1"/>
</dbReference>
<dbReference type="InterPro" id="IPR013535">
    <property type="entry name" value="PUL_dom"/>
</dbReference>
<dbReference type="Gene3D" id="1.25.10.10">
    <property type="entry name" value="Leucine-rich Repeat Variant"/>
    <property type="match status" value="1"/>
</dbReference>
<feature type="compositionally biased region" description="Low complexity" evidence="4">
    <location>
        <begin position="162"/>
        <end position="178"/>
    </location>
</feature>
<dbReference type="Pfam" id="PF05903">
    <property type="entry name" value="Peptidase_C97"/>
    <property type="match status" value="1"/>
</dbReference>
<keyword evidence="9" id="KW-1185">Reference proteome</keyword>
<keyword evidence="2" id="KW-0645">Protease</keyword>
<dbReference type="PROSITE" id="PS51858">
    <property type="entry name" value="PPPDE"/>
    <property type="match status" value="1"/>
</dbReference>
<organism evidence="8 9">
    <name type="scientific">Saxophila tyrrhenica</name>
    <dbReference type="NCBI Taxonomy" id="1690608"/>
    <lineage>
        <taxon>Eukaryota</taxon>
        <taxon>Fungi</taxon>
        <taxon>Dikarya</taxon>
        <taxon>Ascomycota</taxon>
        <taxon>Pezizomycotina</taxon>
        <taxon>Dothideomycetes</taxon>
        <taxon>Dothideomycetidae</taxon>
        <taxon>Mycosphaerellales</taxon>
        <taxon>Extremaceae</taxon>
        <taxon>Saxophila</taxon>
    </lineage>
</organism>
<dbReference type="EMBL" id="JAVRRT010000011">
    <property type="protein sequence ID" value="KAK5167802.1"/>
    <property type="molecule type" value="Genomic_DNA"/>
</dbReference>
<accession>A0AAV9P5D3</accession>
<dbReference type="InterPro" id="IPR036249">
    <property type="entry name" value="Thioredoxin-like_sf"/>
</dbReference>
<proteinExistence type="inferred from homology"/>
<dbReference type="Proteomes" id="UP001337655">
    <property type="component" value="Unassembled WGS sequence"/>
</dbReference>
<dbReference type="InterPro" id="IPR013766">
    <property type="entry name" value="Thioredoxin_domain"/>
</dbReference>
<evidence type="ECO:0000313" key="9">
    <source>
        <dbReference type="Proteomes" id="UP001337655"/>
    </source>
</evidence>
<keyword evidence="3" id="KW-0378">Hydrolase</keyword>
<evidence type="ECO:0000256" key="1">
    <source>
        <dbReference type="ARBA" id="ARBA00008140"/>
    </source>
</evidence>
<dbReference type="GO" id="GO:0006508">
    <property type="term" value="P:proteolysis"/>
    <property type="evidence" value="ECO:0007669"/>
    <property type="project" value="UniProtKB-KW"/>
</dbReference>
<feature type="domain" description="PPPDE" evidence="7">
    <location>
        <begin position="1"/>
        <end position="141"/>
    </location>
</feature>
<evidence type="ECO:0000313" key="8">
    <source>
        <dbReference type="EMBL" id="KAK5167802.1"/>
    </source>
</evidence>
<evidence type="ECO:0000256" key="2">
    <source>
        <dbReference type="ARBA" id="ARBA00022670"/>
    </source>
</evidence>
<evidence type="ECO:0000259" key="6">
    <source>
        <dbReference type="PROSITE" id="PS51396"/>
    </source>
</evidence>
<dbReference type="Pfam" id="PF08324">
    <property type="entry name" value="PUL"/>
    <property type="match status" value="1"/>
</dbReference>
<feature type="domain" description="PUL" evidence="6">
    <location>
        <begin position="299"/>
        <end position="583"/>
    </location>
</feature>
<dbReference type="SMART" id="SM01179">
    <property type="entry name" value="DUF862"/>
    <property type="match status" value="1"/>
</dbReference>
<feature type="domain" description="Thioredoxin" evidence="5">
    <location>
        <begin position="146"/>
        <end position="298"/>
    </location>
</feature>
<dbReference type="GeneID" id="89928837"/>
<dbReference type="PANTHER" id="PTHR12378">
    <property type="entry name" value="DESUMOYLATING ISOPEPTIDASE"/>
    <property type="match status" value="1"/>
</dbReference>
<dbReference type="GO" id="GO:0008233">
    <property type="term" value="F:peptidase activity"/>
    <property type="evidence" value="ECO:0007669"/>
    <property type="project" value="UniProtKB-KW"/>
</dbReference>
<evidence type="ECO:0000259" key="5">
    <source>
        <dbReference type="PROSITE" id="PS51352"/>
    </source>
</evidence>
<comment type="similarity">
    <text evidence="1">Belongs to the DeSI family.</text>
</comment>
<evidence type="ECO:0000256" key="4">
    <source>
        <dbReference type="SAM" id="MobiDB-lite"/>
    </source>
</evidence>
<dbReference type="Pfam" id="PF00085">
    <property type="entry name" value="Thioredoxin"/>
    <property type="match status" value="1"/>
</dbReference>
<dbReference type="Gene3D" id="3.90.1720.30">
    <property type="entry name" value="PPPDE domains"/>
    <property type="match status" value="1"/>
</dbReference>
<sequence>MEVKLFTYDLTRGMARAMSRQLLGIQIDAVYHTSLVIGGIEYFFGQGVQTCYAGTTHHGAPMEVITMGTTQLPMETILEYLGSLKEVYTPESYDLFAHNCNNFTDDFSQFLVGKGIPDHITNLPRRVLDTPFGQMLKPQIDASMRSITQAPVPQSNVPPAPTTNGTPAASAPKSATTPNVCSHQASGPARFGSVVNLTGLSTLEKDLQKASDTAATIFFTSSTCAPCRMAYPMFDQLAAEHPQALFVKVDINSAQDVAAKYQIRATPTFMSFSKGTKQDQWSGADPNQLKANVEKLLQQTFPPHPHTQLNLPTLHYGSMKPVTYPRVPPLDKLMAKLGPASNDQDLVALRSFLDKRNTNAKDAALPDMQAISQAFQAKVLSLPLEVRFAAVDLFRCAMIDSRVSGYFAEEKDFATVAGLIKHIDGIDSCPHNLRLVTIHLACNLFTSPLFVQETLKQGSHMAATLVELITSSLLDASHPTTRVAAASLAFNIGVANYRVRREEGREGLDEGAQVELAASLVETLGGEDSSDAVKALLLGLGYLVCCAPENGELLDLVKALDAKGTVGACKGQGALAKEVSSML</sequence>
<dbReference type="GO" id="GO:0070646">
    <property type="term" value="P:protein modification by small protein removal"/>
    <property type="evidence" value="ECO:0007669"/>
    <property type="project" value="TreeGrafter"/>
</dbReference>
<evidence type="ECO:0000259" key="7">
    <source>
        <dbReference type="PROSITE" id="PS51858"/>
    </source>
</evidence>
<name>A0AAV9P5D3_9PEZI</name>
<dbReference type="PROSITE" id="PS51352">
    <property type="entry name" value="THIOREDOXIN_2"/>
    <property type="match status" value="1"/>
</dbReference>
<dbReference type="AlphaFoldDB" id="A0AAV9P5D3"/>
<gene>
    <name evidence="8" type="ORF">LTR77_007501</name>
</gene>
<feature type="region of interest" description="Disordered" evidence="4">
    <location>
        <begin position="149"/>
        <end position="184"/>
    </location>
</feature>